<organism evidence="1 2">
    <name type="scientific">Alteraurantiacibacter aquimixticola</name>
    <dbReference type="NCBI Taxonomy" id="2489173"/>
    <lineage>
        <taxon>Bacteria</taxon>
        <taxon>Pseudomonadati</taxon>
        <taxon>Pseudomonadota</taxon>
        <taxon>Alphaproteobacteria</taxon>
        <taxon>Sphingomonadales</taxon>
        <taxon>Erythrobacteraceae</taxon>
        <taxon>Alteraurantiacibacter</taxon>
    </lineage>
</organism>
<sequence>MKALLAIAVIIGGVAWFYGDAMAGYARAGTAYGAKNGCSCRHIGGRDLASCRDDKVDGMAAVFLTEDEDDKSVTATVPLIASETARYHEGFGCVLDSWED</sequence>
<keyword evidence="2" id="KW-1185">Reference proteome</keyword>
<accession>A0A4T3EZK1</accession>
<dbReference type="AlphaFoldDB" id="A0A4T3EZK1"/>
<dbReference type="OrthoDB" id="7391866at2"/>
<dbReference type="EMBL" id="SSHH01000004">
    <property type="protein sequence ID" value="TIX49309.1"/>
    <property type="molecule type" value="Genomic_DNA"/>
</dbReference>
<dbReference type="Proteomes" id="UP000309389">
    <property type="component" value="Unassembled WGS sequence"/>
</dbReference>
<proteinExistence type="predicted"/>
<gene>
    <name evidence="1" type="ORF">E5222_15920</name>
</gene>
<evidence type="ECO:0000313" key="1">
    <source>
        <dbReference type="EMBL" id="TIX49309.1"/>
    </source>
</evidence>
<comment type="caution">
    <text evidence="1">The sequence shown here is derived from an EMBL/GenBank/DDBJ whole genome shotgun (WGS) entry which is preliminary data.</text>
</comment>
<evidence type="ECO:0000313" key="2">
    <source>
        <dbReference type="Proteomes" id="UP000309389"/>
    </source>
</evidence>
<reference evidence="1 2" key="1">
    <citation type="submission" date="2019-04" db="EMBL/GenBank/DDBJ databases">
        <title>Altererythrobacter aquimixticola sp. nov., isolated from sediment of junction between the ocean and a freshwater spring.</title>
        <authorList>
            <person name="Yoon J.-H."/>
        </authorList>
    </citation>
    <scope>NUCLEOTIDE SEQUENCE [LARGE SCALE GENOMIC DNA]</scope>
    <source>
        <strain evidence="1 2">SSKS-13</strain>
    </source>
</reference>
<protein>
    <submittedName>
        <fullName evidence="1">Uncharacterized protein</fullName>
    </submittedName>
</protein>
<name>A0A4T3EZK1_9SPHN</name>